<dbReference type="EMBL" id="CADEPI010000023">
    <property type="protein sequence ID" value="CAB3366061.1"/>
    <property type="molecule type" value="Genomic_DNA"/>
</dbReference>
<name>A0A8S1CF48_9INSE</name>
<feature type="coiled-coil region" evidence="1">
    <location>
        <begin position="69"/>
        <end position="279"/>
    </location>
</feature>
<comment type="caution">
    <text evidence="2">The sequence shown here is derived from an EMBL/GenBank/DDBJ whole genome shotgun (WGS) entry which is preliminary data.</text>
</comment>
<reference evidence="2 3" key="1">
    <citation type="submission" date="2020-04" db="EMBL/GenBank/DDBJ databases">
        <authorList>
            <person name="Alioto T."/>
            <person name="Alioto T."/>
            <person name="Gomez Garrido J."/>
        </authorList>
    </citation>
    <scope>NUCLEOTIDE SEQUENCE [LARGE SCALE GENOMIC DNA]</scope>
</reference>
<proteinExistence type="predicted"/>
<gene>
    <name evidence="2" type="ORF">CLODIP_2_CD16213</name>
</gene>
<sequence length="295" mass="34895">MFCAKSQLKNRFEALLFFEGLWNMIDANIAAQAEVLFLNHSSETSAKIFRTVTWTLKILDQIVAASESITQLKIHEIEYKKQIQNLEETLKAFEEKLESVNMGNEEQYLAKLLEKDLEYKSVISELEGRILTLEKEKDKLKIEALNLKNGLNDLEHQCEQLNEKNSQLEILLANEDNEADIDERDEKLDIDLNQQPKLDEILEKMKLLEAWEQQKELQEKEMQRLRETNRALRYDLKRPNHKPEINKLKIELSDCKAREEDLRSQLYRTNRELNELRKNAHSHNLTLIRRNTLHN</sequence>
<evidence type="ECO:0000256" key="1">
    <source>
        <dbReference type="SAM" id="Coils"/>
    </source>
</evidence>
<accession>A0A8S1CF48</accession>
<organism evidence="2 3">
    <name type="scientific">Cloeon dipterum</name>
    <dbReference type="NCBI Taxonomy" id="197152"/>
    <lineage>
        <taxon>Eukaryota</taxon>
        <taxon>Metazoa</taxon>
        <taxon>Ecdysozoa</taxon>
        <taxon>Arthropoda</taxon>
        <taxon>Hexapoda</taxon>
        <taxon>Insecta</taxon>
        <taxon>Pterygota</taxon>
        <taxon>Palaeoptera</taxon>
        <taxon>Ephemeroptera</taxon>
        <taxon>Pisciforma</taxon>
        <taxon>Baetidae</taxon>
        <taxon>Cloeon</taxon>
    </lineage>
</organism>
<protein>
    <submittedName>
        <fullName evidence="2">Uncharacterized protein</fullName>
    </submittedName>
</protein>
<dbReference type="Proteomes" id="UP000494165">
    <property type="component" value="Unassembled WGS sequence"/>
</dbReference>
<evidence type="ECO:0000313" key="2">
    <source>
        <dbReference type="EMBL" id="CAB3366061.1"/>
    </source>
</evidence>
<evidence type="ECO:0000313" key="3">
    <source>
        <dbReference type="Proteomes" id="UP000494165"/>
    </source>
</evidence>
<dbReference type="AlphaFoldDB" id="A0A8S1CF48"/>
<keyword evidence="1" id="KW-0175">Coiled coil</keyword>
<keyword evidence="3" id="KW-1185">Reference proteome</keyword>